<reference evidence="6 7" key="1">
    <citation type="submission" date="2020-08" db="EMBL/GenBank/DDBJ databases">
        <title>Genomic Encyclopedia of Type Strains, Phase IV (KMG-IV): sequencing the most valuable type-strain genomes for metagenomic binning, comparative biology and taxonomic classification.</title>
        <authorList>
            <person name="Goeker M."/>
        </authorList>
    </citation>
    <scope>NUCLEOTIDE SEQUENCE [LARGE SCALE GENOMIC DNA]</scope>
    <source>
        <strain evidence="6 7">DSM 27026</strain>
    </source>
</reference>
<proteinExistence type="inferred from homology"/>
<evidence type="ECO:0000256" key="3">
    <source>
        <dbReference type="ARBA" id="ARBA00022679"/>
    </source>
</evidence>
<comment type="caution">
    <text evidence="6">The sequence shown here is derived from an EMBL/GenBank/DDBJ whole genome shotgun (WGS) entry which is preliminary data.</text>
</comment>
<name>A0A840VCC6_9PROT</name>
<dbReference type="Proteomes" id="UP000553706">
    <property type="component" value="Unassembled WGS sequence"/>
</dbReference>
<dbReference type="PANTHER" id="PTHR43685:SF5">
    <property type="entry name" value="GLYCOSYLTRANSFERASE EPSE-RELATED"/>
    <property type="match status" value="1"/>
</dbReference>
<keyword evidence="7" id="KW-1185">Reference proteome</keyword>
<dbReference type="InterPro" id="IPR029044">
    <property type="entry name" value="Nucleotide-diphossugar_trans"/>
</dbReference>
<dbReference type="InterPro" id="IPR001173">
    <property type="entry name" value="Glyco_trans_2-like"/>
</dbReference>
<dbReference type="SUPFAM" id="SSF53448">
    <property type="entry name" value="Nucleotide-diphospho-sugar transferases"/>
    <property type="match status" value="1"/>
</dbReference>
<dbReference type="Gene3D" id="3.90.550.10">
    <property type="entry name" value="Spore Coat Polysaccharide Biosynthesis Protein SpsA, Chain A"/>
    <property type="match status" value="1"/>
</dbReference>
<evidence type="ECO:0000256" key="4">
    <source>
        <dbReference type="SAM" id="MobiDB-lite"/>
    </source>
</evidence>
<sequence length="340" mass="37362">MTLPARAAHAGKIAILLSTYNGARFLPAQLNSFLAQTHEDWVLHWRDDGSTDETVDIMRAFAAKVGAERCVESPSSGPHLGASPSFFILLQENIGAHAVAFADQDDVWLPEKLAGALAMLEEAADAPALYCSRQYLVDESLRGAKLSAQHGKAPGFPACLTQNIANGNTVVMNASAAALVASSDYPANTVHDWWSYIVVSACGGRILFDERPQVLYRLHKSNLIGRAKPLPARALAALRRGPRVYMTMMHRHADALAAQTVRLAPQARRDLRLVRAGLHGGLLERMRALFCPRFRRRTLLENLLFTYWFLTSPATQPEAISPPGWQPAEQPPPARKLHPR</sequence>
<dbReference type="EMBL" id="JACHFJ010000005">
    <property type="protein sequence ID" value="MBB5373304.1"/>
    <property type="molecule type" value="Genomic_DNA"/>
</dbReference>
<dbReference type="GO" id="GO:0016757">
    <property type="term" value="F:glycosyltransferase activity"/>
    <property type="evidence" value="ECO:0007669"/>
    <property type="project" value="UniProtKB-KW"/>
</dbReference>
<keyword evidence="3 6" id="KW-0808">Transferase</keyword>
<dbReference type="RefSeq" id="WP_183266310.1">
    <property type="nucleotide sequence ID" value="NZ_JACHFJ010000005.1"/>
</dbReference>
<keyword evidence="2" id="KW-0328">Glycosyltransferase</keyword>
<feature type="domain" description="Glycosyltransferase 2-like" evidence="5">
    <location>
        <begin position="15"/>
        <end position="124"/>
    </location>
</feature>
<evidence type="ECO:0000256" key="1">
    <source>
        <dbReference type="ARBA" id="ARBA00006739"/>
    </source>
</evidence>
<dbReference type="PANTHER" id="PTHR43685">
    <property type="entry name" value="GLYCOSYLTRANSFERASE"/>
    <property type="match status" value="1"/>
</dbReference>
<organism evidence="6 7">
    <name type="scientific">Acidocella aromatica</name>
    <dbReference type="NCBI Taxonomy" id="1303579"/>
    <lineage>
        <taxon>Bacteria</taxon>
        <taxon>Pseudomonadati</taxon>
        <taxon>Pseudomonadota</taxon>
        <taxon>Alphaproteobacteria</taxon>
        <taxon>Acetobacterales</taxon>
        <taxon>Acidocellaceae</taxon>
        <taxon>Acidocella</taxon>
    </lineage>
</organism>
<accession>A0A840VCC6</accession>
<evidence type="ECO:0000313" key="7">
    <source>
        <dbReference type="Proteomes" id="UP000553706"/>
    </source>
</evidence>
<evidence type="ECO:0000256" key="2">
    <source>
        <dbReference type="ARBA" id="ARBA00022676"/>
    </source>
</evidence>
<dbReference type="AlphaFoldDB" id="A0A840VCC6"/>
<protein>
    <submittedName>
        <fullName evidence="6">Glycosyltransferase involved in cell wall biosynthesis</fullName>
    </submittedName>
</protein>
<evidence type="ECO:0000259" key="5">
    <source>
        <dbReference type="Pfam" id="PF00535"/>
    </source>
</evidence>
<dbReference type="InterPro" id="IPR050834">
    <property type="entry name" value="Glycosyltransf_2"/>
</dbReference>
<comment type="similarity">
    <text evidence="1">Belongs to the glycosyltransferase 2 family.</text>
</comment>
<evidence type="ECO:0000313" key="6">
    <source>
        <dbReference type="EMBL" id="MBB5373304.1"/>
    </source>
</evidence>
<feature type="region of interest" description="Disordered" evidence="4">
    <location>
        <begin position="319"/>
        <end position="340"/>
    </location>
</feature>
<gene>
    <name evidence="6" type="ORF">HNP71_001563</name>
</gene>
<dbReference type="Pfam" id="PF00535">
    <property type="entry name" value="Glycos_transf_2"/>
    <property type="match status" value="1"/>
</dbReference>